<evidence type="ECO:0000259" key="8">
    <source>
        <dbReference type="Pfam" id="PF14111"/>
    </source>
</evidence>
<evidence type="ECO:0000256" key="2">
    <source>
        <dbReference type="ARBA" id="ARBA00022695"/>
    </source>
</evidence>
<comment type="caution">
    <text evidence="11">The sequence shown here is derived from an EMBL/GenBank/DDBJ whole genome shotgun (WGS) entry which is preliminary data.</text>
</comment>
<dbReference type="InterPro" id="IPR025558">
    <property type="entry name" value="DUF4283"/>
</dbReference>
<name>A0AAW2SR06_9LAMI</name>
<dbReference type="SUPFAM" id="SSF53098">
    <property type="entry name" value="Ribonuclease H-like"/>
    <property type="match status" value="1"/>
</dbReference>
<dbReference type="CDD" id="cd09274">
    <property type="entry name" value="RNase_HI_RT_Ty3"/>
    <property type="match status" value="1"/>
</dbReference>
<dbReference type="InterPro" id="IPR036397">
    <property type="entry name" value="RNaseH_sf"/>
</dbReference>
<keyword evidence="1" id="KW-0808">Transferase</keyword>
<accession>A0AAW2SR06</accession>
<evidence type="ECO:0000259" key="9">
    <source>
        <dbReference type="Pfam" id="PF17917"/>
    </source>
</evidence>
<dbReference type="InterPro" id="IPR056924">
    <property type="entry name" value="SH3_Tf2-1"/>
</dbReference>
<keyword evidence="5" id="KW-0378">Hydrolase</keyword>
<dbReference type="SUPFAM" id="SSF56672">
    <property type="entry name" value="DNA/RNA polymerases"/>
    <property type="match status" value="1"/>
</dbReference>
<feature type="domain" description="Tf2-1-like SH3-like" evidence="10">
    <location>
        <begin position="261"/>
        <end position="325"/>
    </location>
</feature>
<dbReference type="Pfam" id="PF17917">
    <property type="entry name" value="RT_RNaseH"/>
    <property type="match status" value="1"/>
</dbReference>
<keyword evidence="6" id="KW-0695">RNA-directed DNA polymerase</keyword>
<evidence type="ECO:0000313" key="11">
    <source>
        <dbReference type="EMBL" id="KAL0394552.1"/>
    </source>
</evidence>
<evidence type="ECO:0000256" key="1">
    <source>
        <dbReference type="ARBA" id="ARBA00022679"/>
    </source>
</evidence>
<evidence type="ECO:0000259" key="10">
    <source>
        <dbReference type="Pfam" id="PF24626"/>
    </source>
</evidence>
<dbReference type="AlphaFoldDB" id="A0AAW2SR06"/>
<dbReference type="PANTHER" id="PTHR37984:SF5">
    <property type="entry name" value="PROTEIN NYNRIN-LIKE"/>
    <property type="match status" value="1"/>
</dbReference>
<evidence type="ECO:0000256" key="4">
    <source>
        <dbReference type="ARBA" id="ARBA00022759"/>
    </source>
</evidence>
<dbReference type="PANTHER" id="PTHR37984">
    <property type="entry name" value="PROTEIN CBG26694"/>
    <property type="match status" value="1"/>
</dbReference>
<reference evidence="11" key="2">
    <citation type="journal article" date="2024" name="Plant">
        <title>Genomic evolution and insights into agronomic trait innovations of Sesamum species.</title>
        <authorList>
            <person name="Miao H."/>
            <person name="Wang L."/>
            <person name="Qu L."/>
            <person name="Liu H."/>
            <person name="Sun Y."/>
            <person name="Le M."/>
            <person name="Wang Q."/>
            <person name="Wei S."/>
            <person name="Zheng Y."/>
            <person name="Lin W."/>
            <person name="Duan Y."/>
            <person name="Cao H."/>
            <person name="Xiong S."/>
            <person name="Wang X."/>
            <person name="Wei L."/>
            <person name="Li C."/>
            <person name="Ma Q."/>
            <person name="Ju M."/>
            <person name="Zhao R."/>
            <person name="Li G."/>
            <person name="Mu C."/>
            <person name="Tian Q."/>
            <person name="Mei H."/>
            <person name="Zhang T."/>
            <person name="Gao T."/>
            <person name="Zhang H."/>
        </authorList>
    </citation>
    <scope>NUCLEOTIDE SEQUENCE</scope>
    <source>
        <strain evidence="11">KEN1</strain>
    </source>
</reference>
<dbReference type="Gene3D" id="3.30.420.10">
    <property type="entry name" value="Ribonuclease H-like superfamily/Ribonuclease H"/>
    <property type="match status" value="1"/>
</dbReference>
<keyword evidence="7" id="KW-0175">Coiled coil</keyword>
<organism evidence="11">
    <name type="scientific">Sesamum latifolium</name>
    <dbReference type="NCBI Taxonomy" id="2727402"/>
    <lineage>
        <taxon>Eukaryota</taxon>
        <taxon>Viridiplantae</taxon>
        <taxon>Streptophyta</taxon>
        <taxon>Embryophyta</taxon>
        <taxon>Tracheophyta</taxon>
        <taxon>Spermatophyta</taxon>
        <taxon>Magnoliopsida</taxon>
        <taxon>eudicotyledons</taxon>
        <taxon>Gunneridae</taxon>
        <taxon>Pentapetalae</taxon>
        <taxon>asterids</taxon>
        <taxon>lamiids</taxon>
        <taxon>Lamiales</taxon>
        <taxon>Pedaliaceae</taxon>
        <taxon>Sesamum</taxon>
    </lineage>
</organism>
<evidence type="ECO:0000256" key="7">
    <source>
        <dbReference type="SAM" id="Coils"/>
    </source>
</evidence>
<dbReference type="EMBL" id="JACGWN010000016">
    <property type="protein sequence ID" value="KAL0394552.1"/>
    <property type="molecule type" value="Genomic_DNA"/>
</dbReference>
<feature type="domain" description="DUF4283" evidence="8">
    <location>
        <begin position="434"/>
        <end position="510"/>
    </location>
</feature>
<dbReference type="GO" id="GO:0004519">
    <property type="term" value="F:endonuclease activity"/>
    <property type="evidence" value="ECO:0007669"/>
    <property type="project" value="UniProtKB-KW"/>
</dbReference>
<evidence type="ECO:0000256" key="3">
    <source>
        <dbReference type="ARBA" id="ARBA00022722"/>
    </source>
</evidence>
<sequence length="794" mass="90373">MLAIVAAVAKWQPYLIGRHFTINTDHQSLKNLMEQRISTPSQQRWIAKLLGYDYTLTYKKGQENTVADALSRVPHSLSIENGSLHHLSCVDNEVLEHVKASWGSDDRVQKIIQLKEQDPTAKPQYTWQNGVLIRKERIWEDISMDFITGLPPSLGKDTVLVVVDRLKRQKEWVQWLPLAEWWYNTSYHSGIKTTPYEVVYGQTPPLHVPYIQFSSSIDLVDRSLQHREATIRLLKENLRKAQNRMKTQADRRQSEWEFAVGDWVFVKLKPYKQMSLKAHSYHKLAPRYFGPFQVVQRIGAVAYKLELPEFARIHPVFHVSQLKKKVGSAMCTPHLPVTLTAHGHVVLEPEVVLDRRLNRKNNRPIMQKAGICRLTKESNTVSTIFSLVAYLEERSTRADSTLQLSVSLHPSFINFSGTKHSPSQMKKTHSLAADLCLALVGKFSHGSPPYSQLHRLLAKSGIKGVSMINNKHALIILSTESDFSRLWLSRIWFLNGFPMRVFKWSPTFTTAHESSIVPIWVSFPELPAHLFKKDMLFALANFIGKPLQIANSTFNHSSLSKARVCIKIDLLKTPLEEVDLKIHGETIVQKIEYGQVPHTNTAAHLQPPEVEKEEDTTEALNRKRKGKKVLFPSEDLNVVVVDVDNVVDKDAMGINVKDVVEKNCENTVVDSTKTDEDFNYDDPIIVELLDKNWEEEIAIKKGTNDIIEVVEVINEITETFHTLGPEETKTNMSKPRTEDVQSEQTLLAKLTKGKEKMQDSSPDTVADPFSNEQMTLKLQEEGTSNAIQRVIAAK</sequence>
<keyword evidence="2" id="KW-0548">Nucleotidyltransferase</keyword>
<dbReference type="GO" id="GO:0003676">
    <property type="term" value="F:nucleic acid binding"/>
    <property type="evidence" value="ECO:0007669"/>
    <property type="project" value="InterPro"/>
</dbReference>
<feature type="coiled-coil region" evidence="7">
    <location>
        <begin position="224"/>
        <end position="251"/>
    </location>
</feature>
<dbReference type="InterPro" id="IPR050951">
    <property type="entry name" value="Retrovirus_Pol_polyprotein"/>
</dbReference>
<evidence type="ECO:0000256" key="6">
    <source>
        <dbReference type="ARBA" id="ARBA00022918"/>
    </source>
</evidence>
<proteinExistence type="predicted"/>
<dbReference type="InterPro" id="IPR043502">
    <property type="entry name" value="DNA/RNA_pol_sf"/>
</dbReference>
<dbReference type="InterPro" id="IPR012337">
    <property type="entry name" value="RNaseH-like_sf"/>
</dbReference>
<evidence type="ECO:0000256" key="5">
    <source>
        <dbReference type="ARBA" id="ARBA00022801"/>
    </source>
</evidence>
<protein>
    <submittedName>
        <fullName evidence="11">Transposon Ty3-G Gag-Pol polyprotein</fullName>
    </submittedName>
</protein>
<dbReference type="Pfam" id="PF24626">
    <property type="entry name" value="SH3_Tf2-1"/>
    <property type="match status" value="1"/>
</dbReference>
<dbReference type="InterPro" id="IPR041373">
    <property type="entry name" value="RT_RNaseH"/>
</dbReference>
<keyword evidence="4" id="KW-0255">Endonuclease</keyword>
<dbReference type="GO" id="GO:0003964">
    <property type="term" value="F:RNA-directed DNA polymerase activity"/>
    <property type="evidence" value="ECO:0007669"/>
    <property type="project" value="UniProtKB-KW"/>
</dbReference>
<dbReference type="Pfam" id="PF14111">
    <property type="entry name" value="DUF4283"/>
    <property type="match status" value="1"/>
</dbReference>
<feature type="domain" description="Reverse transcriptase RNase H-like" evidence="9">
    <location>
        <begin position="1"/>
        <end position="52"/>
    </location>
</feature>
<keyword evidence="3" id="KW-0540">Nuclease</keyword>
<gene>
    <name evidence="11" type="ORF">Slati_4421400</name>
</gene>
<dbReference type="GO" id="GO:0016787">
    <property type="term" value="F:hydrolase activity"/>
    <property type="evidence" value="ECO:0007669"/>
    <property type="project" value="UniProtKB-KW"/>
</dbReference>
<reference evidence="11" key="1">
    <citation type="submission" date="2020-06" db="EMBL/GenBank/DDBJ databases">
        <authorList>
            <person name="Li T."/>
            <person name="Hu X."/>
            <person name="Zhang T."/>
            <person name="Song X."/>
            <person name="Zhang H."/>
            <person name="Dai N."/>
            <person name="Sheng W."/>
            <person name="Hou X."/>
            <person name="Wei L."/>
        </authorList>
    </citation>
    <scope>NUCLEOTIDE SEQUENCE</scope>
    <source>
        <strain evidence="11">KEN1</strain>
        <tissue evidence="11">Leaf</tissue>
    </source>
</reference>